<evidence type="ECO:0000313" key="11">
    <source>
        <dbReference type="EMBL" id="KEQ23888.1"/>
    </source>
</evidence>
<evidence type="ECO:0000256" key="6">
    <source>
        <dbReference type="ARBA" id="ARBA00022840"/>
    </source>
</evidence>
<dbReference type="GO" id="GO:0005886">
    <property type="term" value="C:plasma membrane"/>
    <property type="evidence" value="ECO:0007669"/>
    <property type="project" value="UniProtKB-ARBA"/>
</dbReference>
<dbReference type="Proteomes" id="UP000028123">
    <property type="component" value="Unassembled WGS sequence"/>
</dbReference>
<dbReference type="GO" id="GO:0042802">
    <property type="term" value="F:identical protein binding"/>
    <property type="evidence" value="ECO:0007669"/>
    <property type="project" value="UniProtKB-ARBA"/>
</dbReference>
<dbReference type="AlphaFoldDB" id="A0A081NZL5"/>
<dbReference type="InterPro" id="IPR050445">
    <property type="entry name" value="Bact_polysacc_biosynth/exp"/>
</dbReference>
<accession>A0A081NZL5</accession>
<dbReference type="CDD" id="cd05387">
    <property type="entry name" value="BY-kinase"/>
    <property type="match status" value="1"/>
</dbReference>
<comment type="caution">
    <text evidence="11">The sequence shown here is derived from an EMBL/GenBank/DDBJ whole genome shotgun (WGS) entry which is preliminary data.</text>
</comment>
<evidence type="ECO:0000256" key="5">
    <source>
        <dbReference type="ARBA" id="ARBA00022777"/>
    </source>
</evidence>
<evidence type="ECO:0000256" key="3">
    <source>
        <dbReference type="ARBA" id="ARBA00022679"/>
    </source>
</evidence>
<sequence length="226" mass="24928">MSKSAKRRPVIAHSHPKSPVSESYRTLRTNIQFSSVDRLCRTLMVTSSSPMEGKSTTINNLAVVYAQSNRKVLLIDADLRKPTAHHTFHLSNRYGLTDVLTSQCTLEMAVKVTDIPNLEVMTSGSIPPNPSEILASQKMTGLLEELQQRYDIVLLDTPPVLAVSDAQIIATKCDGVILVVDSGKVKRDLVQKAKNSLEFVQANLLGVVLNRIARPSGNAYYYYGNE</sequence>
<dbReference type="SUPFAM" id="SSF52540">
    <property type="entry name" value="P-loop containing nucleoside triphosphate hydrolases"/>
    <property type="match status" value="1"/>
</dbReference>
<keyword evidence="6" id="KW-0067">ATP-binding</keyword>
<dbReference type="Gene3D" id="3.40.50.300">
    <property type="entry name" value="P-loop containing nucleotide triphosphate hydrolases"/>
    <property type="match status" value="1"/>
</dbReference>
<proteinExistence type="inferred from homology"/>
<feature type="compositionally biased region" description="Basic residues" evidence="9">
    <location>
        <begin position="1"/>
        <end position="16"/>
    </location>
</feature>
<evidence type="ECO:0000256" key="8">
    <source>
        <dbReference type="ARBA" id="ARBA00051245"/>
    </source>
</evidence>
<dbReference type="GO" id="GO:0005524">
    <property type="term" value="F:ATP binding"/>
    <property type="evidence" value="ECO:0007669"/>
    <property type="project" value="UniProtKB-KW"/>
</dbReference>
<reference evidence="11 12" key="1">
    <citation type="submission" date="2014-06" db="EMBL/GenBank/DDBJ databases">
        <title>Draft genome sequence of Paenibacillus sp. MSt1.</title>
        <authorList>
            <person name="Aw Y.K."/>
            <person name="Ong K.S."/>
            <person name="Gan H.M."/>
            <person name="Lee S.M."/>
        </authorList>
    </citation>
    <scope>NUCLEOTIDE SEQUENCE [LARGE SCALE GENOMIC DNA]</scope>
    <source>
        <strain evidence="11 12">MSt1</strain>
    </source>
</reference>
<dbReference type="RefSeq" id="WP_036687481.1">
    <property type="nucleotide sequence ID" value="NZ_JNVM01000019.1"/>
</dbReference>
<dbReference type="FunFam" id="3.40.50.300:FF:000527">
    <property type="entry name" value="Tyrosine-protein kinase etk"/>
    <property type="match status" value="1"/>
</dbReference>
<dbReference type="PANTHER" id="PTHR32309">
    <property type="entry name" value="TYROSINE-PROTEIN KINASE"/>
    <property type="match status" value="1"/>
</dbReference>
<dbReference type="OrthoDB" id="9794577at2"/>
<dbReference type="GO" id="GO:0004715">
    <property type="term" value="F:non-membrane spanning protein tyrosine kinase activity"/>
    <property type="evidence" value="ECO:0007669"/>
    <property type="project" value="UniProtKB-EC"/>
</dbReference>
<evidence type="ECO:0000256" key="2">
    <source>
        <dbReference type="ARBA" id="ARBA00011903"/>
    </source>
</evidence>
<dbReference type="NCBIfam" id="TIGR01007">
    <property type="entry name" value="eps_fam"/>
    <property type="match status" value="1"/>
</dbReference>
<keyword evidence="7" id="KW-0829">Tyrosine-protein kinase</keyword>
<keyword evidence="3" id="KW-0808">Transferase</keyword>
<dbReference type="eggNOG" id="COG0489">
    <property type="taxonomic scope" value="Bacteria"/>
</dbReference>
<keyword evidence="5" id="KW-0418">Kinase</keyword>
<dbReference type="Pfam" id="PF13614">
    <property type="entry name" value="AAA_31"/>
    <property type="match status" value="1"/>
</dbReference>
<dbReference type="InterPro" id="IPR025669">
    <property type="entry name" value="AAA_dom"/>
</dbReference>
<feature type="domain" description="AAA" evidence="10">
    <location>
        <begin position="53"/>
        <end position="191"/>
    </location>
</feature>
<dbReference type="EC" id="2.7.10.2" evidence="2"/>
<keyword evidence="4" id="KW-0547">Nucleotide-binding</keyword>
<evidence type="ECO:0000256" key="9">
    <source>
        <dbReference type="SAM" id="MobiDB-lite"/>
    </source>
</evidence>
<feature type="region of interest" description="Disordered" evidence="9">
    <location>
        <begin position="1"/>
        <end position="21"/>
    </location>
</feature>
<dbReference type="PANTHER" id="PTHR32309:SF13">
    <property type="entry name" value="FERRIC ENTEROBACTIN TRANSPORT PROTEIN FEPE"/>
    <property type="match status" value="1"/>
</dbReference>
<gene>
    <name evidence="11" type="ORF">ET33_12750</name>
</gene>
<comment type="catalytic activity">
    <reaction evidence="8">
        <text>L-tyrosyl-[protein] + ATP = O-phospho-L-tyrosyl-[protein] + ADP + H(+)</text>
        <dbReference type="Rhea" id="RHEA:10596"/>
        <dbReference type="Rhea" id="RHEA-COMP:10136"/>
        <dbReference type="Rhea" id="RHEA-COMP:20101"/>
        <dbReference type="ChEBI" id="CHEBI:15378"/>
        <dbReference type="ChEBI" id="CHEBI:30616"/>
        <dbReference type="ChEBI" id="CHEBI:46858"/>
        <dbReference type="ChEBI" id="CHEBI:61978"/>
        <dbReference type="ChEBI" id="CHEBI:456216"/>
        <dbReference type="EC" id="2.7.10.2"/>
    </reaction>
</comment>
<evidence type="ECO:0000256" key="1">
    <source>
        <dbReference type="ARBA" id="ARBA00007316"/>
    </source>
</evidence>
<evidence type="ECO:0000313" key="12">
    <source>
        <dbReference type="Proteomes" id="UP000028123"/>
    </source>
</evidence>
<evidence type="ECO:0000256" key="7">
    <source>
        <dbReference type="ARBA" id="ARBA00023137"/>
    </source>
</evidence>
<organism evidence="11 12">
    <name type="scientific">Paenibacillus tyrfis</name>
    <dbReference type="NCBI Taxonomy" id="1501230"/>
    <lineage>
        <taxon>Bacteria</taxon>
        <taxon>Bacillati</taxon>
        <taxon>Bacillota</taxon>
        <taxon>Bacilli</taxon>
        <taxon>Bacillales</taxon>
        <taxon>Paenibacillaceae</taxon>
        <taxon>Paenibacillus</taxon>
    </lineage>
</organism>
<protein>
    <recommendedName>
        <fullName evidence="2">non-specific protein-tyrosine kinase</fullName>
        <ecNumber evidence="2">2.7.10.2</ecNumber>
    </recommendedName>
</protein>
<name>A0A081NZL5_9BACL</name>
<keyword evidence="12" id="KW-1185">Reference proteome</keyword>
<dbReference type="InterPro" id="IPR005702">
    <property type="entry name" value="Wzc-like_C"/>
</dbReference>
<dbReference type="InterPro" id="IPR027417">
    <property type="entry name" value="P-loop_NTPase"/>
</dbReference>
<evidence type="ECO:0000256" key="4">
    <source>
        <dbReference type="ARBA" id="ARBA00022741"/>
    </source>
</evidence>
<dbReference type="EMBL" id="JNVM01000019">
    <property type="protein sequence ID" value="KEQ23888.1"/>
    <property type="molecule type" value="Genomic_DNA"/>
</dbReference>
<comment type="similarity">
    <text evidence="1">Belongs to the CpsD/CapB family.</text>
</comment>
<evidence type="ECO:0000259" key="10">
    <source>
        <dbReference type="Pfam" id="PF13614"/>
    </source>
</evidence>